<name>A0A2A5JLW4_PSEO7</name>
<accession>A0A2A5JLW4</accession>
<dbReference type="Proteomes" id="UP000228621">
    <property type="component" value="Unassembled WGS sequence"/>
</dbReference>
<reference evidence="2" key="1">
    <citation type="journal article" date="2019" name="Genome Announc.">
        <title>Draft Genome Sequence of Pseudoalteromonas piscicida Strain 36Y ROTHPW, an Hypersaline Seawater Isolate from the South Coast of Sonora, Mexico.</title>
        <authorList>
            <person name="Sanchez-Diaz R."/>
            <person name="Molina-Garza Z.J."/>
            <person name="Cruz-Suarez L.E."/>
            <person name="Selvin J."/>
            <person name="Kiran G.S."/>
            <person name="Ibarra-Gamez J.C."/>
            <person name="Gomez-Gil B."/>
            <person name="Galaviz-Silva L."/>
        </authorList>
    </citation>
    <scope>NUCLEOTIDE SEQUENCE [LARGE SCALE GENOMIC DNA]</scope>
    <source>
        <strain evidence="2">36Y_RITHPW</strain>
    </source>
</reference>
<sequence>MSITNEQWQEIEKKLKGIYPCVKFKFGEYQLSIARVKVSESTFHLGVYINGEIKGAWFSEKNERPACIPDVWRKRTKAMYSAKTIKEIEKAFGKRQSKKYYPDLHKKHVYYDCCFTTAASLVRQFKKLNNLILETE</sequence>
<dbReference type="EMBL" id="NKHF01000084">
    <property type="protein sequence ID" value="PCK30420.1"/>
    <property type="molecule type" value="Genomic_DNA"/>
</dbReference>
<dbReference type="RefSeq" id="WP_099643312.1">
    <property type="nucleotide sequence ID" value="NZ_NKHF01000084.1"/>
</dbReference>
<keyword evidence="2" id="KW-1185">Reference proteome</keyword>
<proteinExistence type="predicted"/>
<evidence type="ECO:0000313" key="2">
    <source>
        <dbReference type="Proteomes" id="UP000228621"/>
    </source>
</evidence>
<comment type="caution">
    <text evidence="1">The sequence shown here is derived from an EMBL/GenBank/DDBJ whole genome shotgun (WGS) entry which is preliminary data.</text>
</comment>
<dbReference type="OrthoDB" id="6690744at2"/>
<evidence type="ECO:0000313" key="1">
    <source>
        <dbReference type="EMBL" id="PCK30420.1"/>
    </source>
</evidence>
<organism evidence="1 2">
    <name type="scientific">Pseudoalteromonas piscicida</name>
    <dbReference type="NCBI Taxonomy" id="43662"/>
    <lineage>
        <taxon>Bacteria</taxon>
        <taxon>Pseudomonadati</taxon>
        <taxon>Pseudomonadota</taxon>
        <taxon>Gammaproteobacteria</taxon>
        <taxon>Alteromonadales</taxon>
        <taxon>Pseudoalteromonadaceae</taxon>
        <taxon>Pseudoalteromonas</taxon>
    </lineage>
</organism>
<gene>
    <name evidence="1" type="ORF">CEX98_17500</name>
</gene>
<dbReference type="AlphaFoldDB" id="A0A2A5JLW4"/>
<protein>
    <submittedName>
        <fullName evidence="1">Uncharacterized protein</fullName>
    </submittedName>
</protein>